<gene>
    <name evidence="1" type="ORF">EST38_g231</name>
</gene>
<proteinExistence type="predicted"/>
<name>A0A4Q2E0M4_9AGAR</name>
<dbReference type="Proteomes" id="UP000290288">
    <property type="component" value="Unassembled WGS sequence"/>
</dbReference>
<evidence type="ECO:0000313" key="2">
    <source>
        <dbReference type="Proteomes" id="UP000290288"/>
    </source>
</evidence>
<dbReference type="OrthoDB" id="19224at2759"/>
<evidence type="ECO:0000313" key="1">
    <source>
        <dbReference type="EMBL" id="RXW25646.1"/>
    </source>
</evidence>
<comment type="caution">
    <text evidence="1">The sequence shown here is derived from an EMBL/GenBank/DDBJ whole genome shotgun (WGS) entry which is preliminary data.</text>
</comment>
<keyword evidence="2" id="KW-1185">Reference proteome</keyword>
<dbReference type="STRING" id="2316362.A0A4Q2E0M4"/>
<sequence>MLDSLIGVVAQVEWLDLSNMLYPISLALPSNSVSSPKGDALLQTLLSRISRAVRNDLKAKSPAVLKETRKEISSALDAVVSYGITSPLALFRYFCNSLSGKLFLQQLEPESQNLIIEEMSHLIDFCQKSFPSDPEILVCQWKVVDACSYLLEVLEPSLAQKPSSALPILLRACLNRKNSQGWTITPNLRTVLEKLKADIEKSPFQESKRDILKMLMVRFLLCTSYIC</sequence>
<dbReference type="AlphaFoldDB" id="A0A4Q2E0M4"/>
<protein>
    <submittedName>
        <fullName evidence="1">Uncharacterized protein</fullName>
    </submittedName>
</protein>
<dbReference type="EMBL" id="SDEE01000003">
    <property type="protein sequence ID" value="RXW25646.1"/>
    <property type="molecule type" value="Genomic_DNA"/>
</dbReference>
<reference evidence="1 2" key="1">
    <citation type="submission" date="2019-01" db="EMBL/GenBank/DDBJ databases">
        <title>Draft genome sequence of Psathyrella aberdarensis IHI B618.</title>
        <authorList>
            <person name="Buettner E."/>
            <person name="Kellner H."/>
        </authorList>
    </citation>
    <scope>NUCLEOTIDE SEQUENCE [LARGE SCALE GENOMIC DNA]</scope>
    <source>
        <strain evidence="1 2">IHI B618</strain>
    </source>
</reference>
<accession>A0A4Q2E0M4</accession>
<organism evidence="1 2">
    <name type="scientific">Candolleomyces aberdarensis</name>
    <dbReference type="NCBI Taxonomy" id="2316362"/>
    <lineage>
        <taxon>Eukaryota</taxon>
        <taxon>Fungi</taxon>
        <taxon>Dikarya</taxon>
        <taxon>Basidiomycota</taxon>
        <taxon>Agaricomycotina</taxon>
        <taxon>Agaricomycetes</taxon>
        <taxon>Agaricomycetidae</taxon>
        <taxon>Agaricales</taxon>
        <taxon>Agaricineae</taxon>
        <taxon>Psathyrellaceae</taxon>
        <taxon>Candolleomyces</taxon>
    </lineage>
</organism>